<dbReference type="InterPro" id="IPR014395">
    <property type="entry name" value="Pen/GL7ACA/AHL_acylase"/>
</dbReference>
<comment type="caution">
    <text evidence="7">The sequence shown here is derived from an EMBL/GenBank/DDBJ whole genome shotgun (WGS) entry which is preliminary data.</text>
</comment>
<evidence type="ECO:0000313" key="7">
    <source>
        <dbReference type="EMBL" id="EIW87506.1"/>
    </source>
</evidence>
<proteinExistence type="inferred from homology"/>
<comment type="similarity">
    <text evidence="1">Belongs to the peptidase S45 family.</text>
</comment>
<dbReference type="PATRIC" id="fig|1195246.3.peg.3144"/>
<dbReference type="Pfam" id="PF01804">
    <property type="entry name" value="Penicil_amidase"/>
    <property type="match status" value="1"/>
</dbReference>
<dbReference type="InterPro" id="IPR043147">
    <property type="entry name" value="Penicillin_amidase_A-knob"/>
</dbReference>
<evidence type="ECO:0000256" key="6">
    <source>
        <dbReference type="PIRSR" id="PIRSR001227-2"/>
    </source>
</evidence>
<dbReference type="InterPro" id="IPR023343">
    <property type="entry name" value="Penicillin_amidase_dom1"/>
</dbReference>
<dbReference type="InterPro" id="IPR043146">
    <property type="entry name" value="Penicillin_amidase_N_B-knob"/>
</dbReference>
<dbReference type="Proteomes" id="UP000035062">
    <property type="component" value="Unassembled WGS sequence"/>
</dbReference>
<dbReference type="Gene3D" id="1.10.439.10">
    <property type="entry name" value="Penicillin Amidohydrolase, domain 1"/>
    <property type="match status" value="1"/>
</dbReference>
<protein>
    <submittedName>
        <fullName evidence="7">Penicillin amidase</fullName>
    </submittedName>
</protein>
<dbReference type="PANTHER" id="PTHR34218:SF4">
    <property type="entry name" value="ACYL-HOMOSERINE LACTONE ACYLASE QUIP"/>
    <property type="match status" value="1"/>
</dbReference>
<feature type="binding site" evidence="6">
    <location>
        <position position="186"/>
    </location>
    <ligand>
        <name>Ca(2+)</name>
        <dbReference type="ChEBI" id="CHEBI:29108"/>
    </ligand>
</feature>
<dbReference type="InterPro" id="IPR002692">
    <property type="entry name" value="S45"/>
</dbReference>
<organism evidence="7 8">
    <name type="scientific">Alishewanella agri BL06</name>
    <dbReference type="NCBI Taxonomy" id="1195246"/>
    <lineage>
        <taxon>Bacteria</taxon>
        <taxon>Pseudomonadati</taxon>
        <taxon>Pseudomonadota</taxon>
        <taxon>Gammaproteobacteria</taxon>
        <taxon>Alteromonadales</taxon>
        <taxon>Alteromonadaceae</taxon>
        <taxon>Alishewanella</taxon>
    </lineage>
</organism>
<sequence>MKILSWLLALLLLVIILLSGSLYFYLKGSLPNYNGRYQVAVAEPVSLSRDALGYLTIYATERSDAAFALGFAHAQERFFQMDLSRRYAAGELAALFGARALPQDKQQRQHLFRRRAEQLLTSLPTAELQLLAAYSRGVNEGLASLSRAPFEYSLLQSQPEPWLEADTLLVIYSMYLDLQGKAGRDEYAMTQLQAALPADWYRFLQQHSSDWQAAIDQSEVAAVAVPDSPYPTALQQRQSCQDCTLKDATDLGSNNFAVAGSLTSHGAAILADDMHLSQRVPGIWYKVQLNWQHNGTTRQVTGLSLPGTPAIVVGSNGKIAWGFTNTTADWHDLVKIELSADKQQYLGVEGWQPLRRYQEQILVKDAPVETLTVQYTEWGPLVSFPDDQPYALRWVAHEPYAVNFTLRQLELADNAAAALALAPEMGIPAQNLLVADAGGNIGWTVFGPIPERKLQDWNTAQYWHQGDNYWRERIAASAYPHIFNPASGRLWSANARTVGGEVYQLLGNGGYDLGARGRQIADSLREASQFDEQALHQIQLDHRAILLQRWQQLLLNELSVELAAQSGLSEFRQHIAQSADTASPEAIGYTLLRQFRLSMLELTFAPVAALLEQAGARSSDLKYSLETPFWLLWQQQRPDTLPASHSSWQDLLLSAAQDSQQKILAQYGSLQQANWGKRNSARIEHPLASAIPLLGRWLNMPATPLAGDSHMPRVQHAAFGQSQRMVVTPGQEQNGILVIPAGQSGHPLSPFYRADHRYWQAAIALPFLPGPEKYQQQLLPAP</sequence>
<evidence type="ECO:0000256" key="1">
    <source>
        <dbReference type="ARBA" id="ARBA00006586"/>
    </source>
</evidence>
<dbReference type="PANTHER" id="PTHR34218">
    <property type="entry name" value="PEPTIDASE S45 PENICILLIN AMIDASE"/>
    <property type="match status" value="1"/>
</dbReference>
<keyword evidence="6" id="KW-0106">Calcium</keyword>
<dbReference type="Gene3D" id="2.30.120.10">
    <property type="match status" value="1"/>
</dbReference>
<dbReference type="CDD" id="cd03747">
    <property type="entry name" value="Ntn_PGA_like"/>
    <property type="match status" value="1"/>
</dbReference>
<dbReference type="PIRSF" id="PIRSF001227">
    <property type="entry name" value="Pen_acylase"/>
    <property type="match status" value="1"/>
</dbReference>
<reference evidence="7 8" key="1">
    <citation type="journal article" date="2012" name="J. Bacteriol.">
        <title>Genome Sequence of Pectin-Degrading Alishewanella agri, Isolated from Landfill Soil.</title>
        <authorList>
            <person name="Kim J."/>
            <person name="Jung J."/>
            <person name="Sung J.S."/>
            <person name="Chun J."/>
            <person name="Park W."/>
        </authorList>
    </citation>
    <scope>NUCLEOTIDE SEQUENCE [LARGE SCALE GENOMIC DNA]</scope>
    <source>
        <strain evidence="7 8">BL06</strain>
    </source>
</reference>
<keyword evidence="2" id="KW-0378">Hydrolase</keyword>
<dbReference type="RefSeq" id="WP_008985898.1">
    <property type="nucleotide sequence ID" value="NZ_AKKU01000028.1"/>
</dbReference>
<accession>I8U2D6</accession>
<dbReference type="MEROPS" id="S45.003"/>
<gene>
    <name evidence="7" type="ORF">AGRI_15846</name>
</gene>
<comment type="cofactor">
    <cofactor evidence="6">
        <name>Ca(2+)</name>
        <dbReference type="ChEBI" id="CHEBI:29108"/>
    </cofactor>
    <text evidence="6">Binds 1 Ca(2+) ion per dimer.</text>
</comment>
<dbReference type="STRING" id="1195246.AGRI_15846"/>
<evidence type="ECO:0000256" key="3">
    <source>
        <dbReference type="ARBA" id="ARBA00023145"/>
    </source>
</evidence>
<name>I8U2D6_9ALTE</name>
<dbReference type="Gene3D" id="1.10.1400.10">
    <property type="match status" value="1"/>
</dbReference>
<evidence type="ECO:0000256" key="2">
    <source>
        <dbReference type="ARBA" id="ARBA00022801"/>
    </source>
</evidence>
<keyword evidence="8" id="KW-1185">Reference proteome</keyword>
<dbReference type="EMBL" id="AKKU01000028">
    <property type="protein sequence ID" value="EIW87506.1"/>
    <property type="molecule type" value="Genomic_DNA"/>
</dbReference>
<evidence type="ECO:0000313" key="8">
    <source>
        <dbReference type="Proteomes" id="UP000035062"/>
    </source>
</evidence>
<dbReference type="AlphaFoldDB" id="I8U2D6"/>
<dbReference type="Gene3D" id="3.60.20.10">
    <property type="entry name" value="Glutamine Phosphoribosylpyrophosphate, subunit 1, domain 1"/>
    <property type="match status" value="1"/>
</dbReference>
<dbReference type="SUPFAM" id="SSF56235">
    <property type="entry name" value="N-terminal nucleophile aminohydrolases (Ntn hydrolases)"/>
    <property type="match status" value="1"/>
</dbReference>
<evidence type="ECO:0000256" key="4">
    <source>
        <dbReference type="ARBA" id="ARBA00038735"/>
    </source>
</evidence>
<feature type="active site" description="Nucleophile" evidence="5">
    <location>
        <position position="253"/>
    </location>
</feature>
<feature type="binding site" evidence="6">
    <location>
        <position position="332"/>
    </location>
    <ligand>
        <name>Ca(2+)</name>
        <dbReference type="ChEBI" id="CHEBI:29108"/>
    </ligand>
</feature>
<feature type="binding site" evidence="6">
    <location>
        <position position="329"/>
    </location>
    <ligand>
        <name>Ca(2+)</name>
        <dbReference type="ChEBI" id="CHEBI:29108"/>
    </ligand>
</feature>
<comment type="subunit">
    <text evidence="4">Heterodimer of an alpha subunit and a beta subunit processed from the same precursor.</text>
</comment>
<evidence type="ECO:0000256" key="5">
    <source>
        <dbReference type="PIRSR" id="PIRSR001227-1"/>
    </source>
</evidence>
<keyword evidence="6" id="KW-0479">Metal-binding</keyword>
<dbReference type="GO" id="GO:0017000">
    <property type="term" value="P:antibiotic biosynthetic process"/>
    <property type="evidence" value="ECO:0007669"/>
    <property type="project" value="InterPro"/>
</dbReference>
<keyword evidence="3" id="KW-0865">Zymogen</keyword>
<dbReference type="GO" id="GO:0016811">
    <property type="term" value="F:hydrolase activity, acting on carbon-nitrogen (but not peptide) bonds, in linear amides"/>
    <property type="evidence" value="ECO:0007669"/>
    <property type="project" value="InterPro"/>
</dbReference>
<dbReference type="eggNOG" id="COG2366">
    <property type="taxonomic scope" value="Bacteria"/>
</dbReference>
<dbReference type="InterPro" id="IPR029055">
    <property type="entry name" value="Ntn_hydrolases_N"/>
</dbReference>
<dbReference type="GO" id="GO:0046872">
    <property type="term" value="F:metal ion binding"/>
    <property type="evidence" value="ECO:0007669"/>
    <property type="project" value="UniProtKB-KW"/>
</dbReference>